<comment type="caution">
    <text evidence="1">The sequence shown here is derived from an EMBL/GenBank/DDBJ whole genome shotgun (WGS) entry which is preliminary data.</text>
</comment>
<sequence length="84" mass="9166">MLTPILNEVLQKTNPNSEISNFNSLPPHAAPSTVKPARALNEPLTRPSVTGVKVLLHIAIRSFIKPKNVQANFPTPLQKGYLKG</sequence>
<proteinExistence type="predicted"/>
<name>A0A9N9LHN4_9HELO</name>
<organism evidence="1 2">
    <name type="scientific">Hymenoscyphus albidus</name>
    <dbReference type="NCBI Taxonomy" id="595503"/>
    <lineage>
        <taxon>Eukaryota</taxon>
        <taxon>Fungi</taxon>
        <taxon>Dikarya</taxon>
        <taxon>Ascomycota</taxon>
        <taxon>Pezizomycotina</taxon>
        <taxon>Leotiomycetes</taxon>
        <taxon>Helotiales</taxon>
        <taxon>Helotiaceae</taxon>
        <taxon>Hymenoscyphus</taxon>
    </lineage>
</organism>
<dbReference type="AlphaFoldDB" id="A0A9N9LHN4"/>
<accession>A0A9N9LHN4</accession>
<evidence type="ECO:0000313" key="2">
    <source>
        <dbReference type="Proteomes" id="UP000701801"/>
    </source>
</evidence>
<keyword evidence="2" id="KW-1185">Reference proteome</keyword>
<dbReference type="Proteomes" id="UP000701801">
    <property type="component" value="Unassembled WGS sequence"/>
</dbReference>
<evidence type="ECO:0000313" key="1">
    <source>
        <dbReference type="EMBL" id="CAG8973285.1"/>
    </source>
</evidence>
<gene>
    <name evidence="1" type="ORF">HYALB_00000047</name>
</gene>
<dbReference type="EMBL" id="CAJVRM010000068">
    <property type="protein sequence ID" value="CAG8973285.1"/>
    <property type="molecule type" value="Genomic_DNA"/>
</dbReference>
<protein>
    <submittedName>
        <fullName evidence="1">Uncharacterized protein</fullName>
    </submittedName>
</protein>
<reference evidence="1" key="1">
    <citation type="submission" date="2021-07" db="EMBL/GenBank/DDBJ databases">
        <authorList>
            <person name="Durling M."/>
        </authorList>
    </citation>
    <scope>NUCLEOTIDE SEQUENCE</scope>
</reference>